<name>A0A2S2DSL7_9BACT</name>
<feature type="transmembrane region" description="Helical" evidence="1">
    <location>
        <begin position="28"/>
        <end position="44"/>
    </location>
</feature>
<keyword evidence="3" id="KW-1185">Reference proteome</keyword>
<dbReference type="KEGG" id="psez:HME7025_00494"/>
<sequence length="337" mass="38427">MIYVGSYKKNLNMESDTMSSKEKSQQRVIGVLSLLLLLMSGLWVCEHYQIQLFSLGKTEGKFAESASEQLDSISKQLQLRMIQIKKLGGRVSELEIAREQILGDKKELAENPKMNEADFKHKLAYYLRLLGLKDQEIKKLRKENTFLLARNDSLSREAKLLQDGLSNVQKALKDSSETFGLKQRELNERSRILEVRNQELVEKVSVAAALRAEGVNVYAISSRGKEVGIHKSKKIDKIRVIFHLQENPLASKEVKTIYLRIIEPTGQTLSDYSLGSGTLSFKGKELSYTAKQRIFYENNHQSVEFIYARSVPYREGKHEIELYAEGFLIGLGSFEVK</sequence>
<dbReference type="Proteomes" id="UP000245468">
    <property type="component" value="Chromosome"/>
</dbReference>
<proteinExistence type="predicted"/>
<accession>A0A2S2DSL7</accession>
<reference evidence="3" key="1">
    <citation type="submission" date="2018-05" db="EMBL/GenBank/DDBJ databases">
        <title>Pseudarcicella sp. HME7025 Genome sequencing and assembly.</title>
        <authorList>
            <person name="Kim H."/>
            <person name="Kang H."/>
            <person name="Joh K."/>
        </authorList>
    </citation>
    <scope>NUCLEOTIDE SEQUENCE [LARGE SCALE GENOMIC DNA]</scope>
    <source>
        <strain evidence="3">HME7025</strain>
    </source>
</reference>
<keyword evidence="1" id="KW-0812">Transmembrane</keyword>
<dbReference type="AlphaFoldDB" id="A0A2S2DSL7"/>
<evidence type="ECO:0000256" key="1">
    <source>
        <dbReference type="SAM" id="Phobius"/>
    </source>
</evidence>
<gene>
    <name evidence="2" type="ORF">HME7025_00494</name>
</gene>
<evidence type="ECO:0008006" key="4">
    <source>
        <dbReference type="Google" id="ProtNLM"/>
    </source>
</evidence>
<protein>
    <recommendedName>
        <fullName evidence="4">Chromosome segregation protein SMC</fullName>
    </recommendedName>
</protein>
<organism evidence="2 3">
    <name type="scientific">Aquirufa nivalisilvae</name>
    <dbReference type="NCBI Taxonomy" id="2516557"/>
    <lineage>
        <taxon>Bacteria</taxon>
        <taxon>Pseudomonadati</taxon>
        <taxon>Bacteroidota</taxon>
        <taxon>Cytophagia</taxon>
        <taxon>Cytophagales</taxon>
        <taxon>Flectobacillaceae</taxon>
        <taxon>Aquirufa</taxon>
    </lineage>
</organism>
<keyword evidence="1" id="KW-1133">Transmembrane helix</keyword>
<evidence type="ECO:0000313" key="2">
    <source>
        <dbReference type="EMBL" id="AWL08366.1"/>
    </source>
</evidence>
<evidence type="ECO:0000313" key="3">
    <source>
        <dbReference type="Proteomes" id="UP000245468"/>
    </source>
</evidence>
<keyword evidence="1" id="KW-0472">Membrane</keyword>
<dbReference type="EMBL" id="CP029346">
    <property type="protein sequence ID" value="AWL08366.1"/>
    <property type="molecule type" value="Genomic_DNA"/>
</dbReference>